<dbReference type="OrthoDB" id="2249179at2"/>
<evidence type="ECO:0000313" key="2">
    <source>
        <dbReference type="EMBL" id="KRN81790.1"/>
    </source>
</evidence>
<evidence type="ECO:0000313" key="3">
    <source>
        <dbReference type="EMBL" id="SER81312.1"/>
    </source>
</evidence>
<dbReference type="InterPro" id="IPR023130">
    <property type="entry name" value="Ta0600-like_sf"/>
</dbReference>
<evidence type="ECO:0000313" key="5">
    <source>
        <dbReference type="Proteomes" id="UP000182818"/>
    </source>
</evidence>
<organism evidence="2 4">
    <name type="scientific">Pediococcus ethanolidurans</name>
    <dbReference type="NCBI Taxonomy" id="319653"/>
    <lineage>
        <taxon>Bacteria</taxon>
        <taxon>Bacillati</taxon>
        <taxon>Bacillota</taxon>
        <taxon>Bacilli</taxon>
        <taxon>Lactobacillales</taxon>
        <taxon>Lactobacillaceae</taxon>
        <taxon>Pediococcus</taxon>
    </lineage>
</organism>
<evidence type="ECO:0000313" key="4">
    <source>
        <dbReference type="Proteomes" id="UP000051749"/>
    </source>
</evidence>
<dbReference type="STRING" id="319653.SAMN04487973_11843"/>
<dbReference type="Proteomes" id="UP000182818">
    <property type="component" value="Unassembled WGS sequence"/>
</dbReference>
<dbReference type="AlphaFoldDB" id="A0A0R2JXD3"/>
<dbReference type="RefSeq" id="WP_057807234.1">
    <property type="nucleotide sequence ID" value="NZ_BJYP01000035.1"/>
</dbReference>
<comment type="caution">
    <text evidence="2">The sequence shown here is derived from an EMBL/GenBank/DDBJ whole genome shotgun (WGS) entry which is preliminary data.</text>
</comment>
<proteinExistence type="predicted"/>
<dbReference type="EMBL" id="JQBY01000019">
    <property type="protein sequence ID" value="KRN81790.1"/>
    <property type="molecule type" value="Genomic_DNA"/>
</dbReference>
<sequence>MNKKYQELYNLISKASTDSEVMSLPKVQKALSKATEQLKAGEDYTKIAVGISQVISDSYLANRRTTQSLQAVFKYVKPDADPEKLDSKTKREMGIVTGYIRPPLNKDNPFN</sequence>
<keyword evidence="5" id="KW-1185">Reference proteome</keyword>
<reference evidence="3 5" key="2">
    <citation type="submission" date="2016-10" db="EMBL/GenBank/DDBJ databases">
        <authorList>
            <person name="Varghese N."/>
            <person name="Submissions S."/>
        </authorList>
    </citation>
    <scope>NUCLEOTIDE SEQUENCE [LARGE SCALE GENOMIC DNA]</scope>
    <source>
        <strain evidence="3 5">CGMCC 1.3889</strain>
    </source>
</reference>
<dbReference type="GeneID" id="76044102"/>
<dbReference type="EMBL" id="FOGK01000018">
    <property type="protein sequence ID" value="SER81312.1"/>
    <property type="molecule type" value="Genomic_DNA"/>
</dbReference>
<dbReference type="Gene3D" id="1.20.1440.50">
    <property type="entry name" value="Ta0600-like"/>
    <property type="match status" value="1"/>
</dbReference>
<dbReference type="Pfam" id="PF08951">
    <property type="entry name" value="EntA_Immun"/>
    <property type="match status" value="1"/>
</dbReference>
<dbReference type="SUPFAM" id="SSF109797">
    <property type="entry name" value="Bacteriocin immunity protein-like"/>
    <property type="match status" value="1"/>
</dbReference>
<reference evidence="2 4" key="1">
    <citation type="journal article" date="2015" name="Genome Announc.">
        <title>Expanding the biotechnology potential of lactobacilli through comparative genomics of 213 strains and associated genera.</title>
        <authorList>
            <person name="Sun Z."/>
            <person name="Harris H.M."/>
            <person name="McCann A."/>
            <person name="Guo C."/>
            <person name="Argimon S."/>
            <person name="Zhang W."/>
            <person name="Yang X."/>
            <person name="Jeffery I.B."/>
            <person name="Cooney J.C."/>
            <person name="Kagawa T.F."/>
            <person name="Liu W."/>
            <person name="Song Y."/>
            <person name="Salvetti E."/>
            <person name="Wrobel A."/>
            <person name="Rasinkangas P."/>
            <person name="Parkhill J."/>
            <person name="Rea M.C."/>
            <person name="O'Sullivan O."/>
            <person name="Ritari J."/>
            <person name="Douillard F.P."/>
            <person name="Paul Ross R."/>
            <person name="Yang R."/>
            <person name="Briner A.E."/>
            <person name="Felis G.E."/>
            <person name="de Vos W.M."/>
            <person name="Barrangou R."/>
            <person name="Klaenhammer T.R."/>
            <person name="Caufield P.W."/>
            <person name="Cui Y."/>
            <person name="Zhang H."/>
            <person name="O'Toole P.W."/>
        </authorList>
    </citation>
    <scope>NUCLEOTIDE SEQUENCE [LARGE SCALE GENOMIC DNA]</scope>
    <source>
        <strain evidence="2 4">DSM 22301</strain>
    </source>
</reference>
<gene>
    <name evidence="2" type="ORF">IV87_GL000738</name>
    <name evidence="3" type="ORF">SAMN04487973_11843</name>
</gene>
<protein>
    <recommendedName>
        <fullName evidence="6">Bacteriocin immunity protein</fullName>
    </recommendedName>
</protein>
<evidence type="ECO:0008006" key="6">
    <source>
        <dbReference type="Google" id="ProtNLM"/>
    </source>
</evidence>
<dbReference type="GO" id="GO:0030153">
    <property type="term" value="P:bacteriocin immunity"/>
    <property type="evidence" value="ECO:0007669"/>
    <property type="project" value="UniProtKB-KW"/>
</dbReference>
<dbReference type="Proteomes" id="UP000051749">
    <property type="component" value="Unassembled WGS sequence"/>
</dbReference>
<name>A0A0R2JXD3_9LACO</name>
<dbReference type="PATRIC" id="fig|319653.3.peg.748"/>
<accession>A0A0R2JXD3</accession>
<dbReference type="InterPro" id="IPR015046">
    <property type="entry name" value="LciA_Immunity-like"/>
</dbReference>
<evidence type="ECO:0000256" key="1">
    <source>
        <dbReference type="ARBA" id="ARBA00023025"/>
    </source>
</evidence>
<keyword evidence="1" id="KW-0079">Bacteriocin immunity</keyword>